<dbReference type="GO" id="GO:0005758">
    <property type="term" value="C:mitochondrial intermembrane space"/>
    <property type="evidence" value="ECO:0007669"/>
    <property type="project" value="UniProtKB-SubCell"/>
</dbReference>
<keyword evidence="7" id="KW-0288">FMN</keyword>
<evidence type="ECO:0000256" key="5">
    <source>
        <dbReference type="ARBA" id="ARBA00022617"/>
    </source>
</evidence>
<comment type="cofactor">
    <cofactor evidence="2">
        <name>heme b</name>
        <dbReference type="ChEBI" id="CHEBI:60344"/>
    </cofactor>
</comment>
<dbReference type="Pfam" id="PF01070">
    <property type="entry name" value="FMN_dh"/>
    <property type="match status" value="1"/>
</dbReference>
<dbReference type="InterPro" id="IPR000262">
    <property type="entry name" value="FMN-dep_DH"/>
</dbReference>
<dbReference type="Pfam" id="PF00173">
    <property type="entry name" value="Cyt-b5"/>
    <property type="match status" value="1"/>
</dbReference>
<dbReference type="SUPFAM" id="SSF51395">
    <property type="entry name" value="FMN-linked oxidoreductases"/>
    <property type="match status" value="1"/>
</dbReference>
<keyword evidence="9" id="KW-0560">Oxidoreductase</keyword>
<keyword evidence="8" id="KW-0479">Metal-binding</keyword>
<dbReference type="InterPro" id="IPR013785">
    <property type="entry name" value="Aldolase_TIM"/>
</dbReference>
<keyword evidence="5" id="KW-0349">Heme</keyword>
<comment type="subunit">
    <text evidence="4">Homotetramer.</text>
</comment>
<comment type="caution">
    <text evidence="19">The sequence shown here is derived from an EMBL/GenBank/DDBJ whole genome shotgun (WGS) entry which is preliminary data.</text>
</comment>
<dbReference type="Gene3D" id="3.10.120.10">
    <property type="entry name" value="Cytochrome b5-like heme/steroid binding domain"/>
    <property type="match status" value="1"/>
</dbReference>
<proteinExistence type="inferred from homology"/>
<evidence type="ECO:0000256" key="11">
    <source>
        <dbReference type="ARBA" id="ARBA00023128"/>
    </source>
</evidence>
<dbReference type="InterPro" id="IPR037396">
    <property type="entry name" value="FMN_HAD"/>
</dbReference>
<evidence type="ECO:0000313" key="20">
    <source>
        <dbReference type="Proteomes" id="UP000295083"/>
    </source>
</evidence>
<dbReference type="PROSITE" id="PS50255">
    <property type="entry name" value="CYTOCHROME_B5_2"/>
    <property type="match status" value="1"/>
</dbReference>
<evidence type="ECO:0000256" key="4">
    <source>
        <dbReference type="ARBA" id="ARBA00011881"/>
    </source>
</evidence>
<keyword evidence="11" id="KW-0496">Mitochondrion</keyword>
<dbReference type="Pfam" id="PF13875">
    <property type="entry name" value="DUF4202"/>
    <property type="match status" value="1"/>
</dbReference>
<evidence type="ECO:0000256" key="16">
    <source>
        <dbReference type="ARBA" id="ARBA00068515"/>
    </source>
</evidence>
<comment type="subcellular location">
    <subcellularLocation>
        <location evidence="3">Mitochondrion intermembrane space</location>
    </subcellularLocation>
</comment>
<dbReference type="Gene3D" id="3.20.20.70">
    <property type="entry name" value="Aldolase class I"/>
    <property type="match status" value="1"/>
</dbReference>
<gene>
    <name evidence="19" type="ORF">C8035_v012538</name>
</gene>
<dbReference type="PROSITE" id="PS00191">
    <property type="entry name" value="CYTOCHROME_B5_1"/>
    <property type="match status" value="1"/>
</dbReference>
<evidence type="ECO:0000256" key="3">
    <source>
        <dbReference type="ARBA" id="ARBA00004569"/>
    </source>
</evidence>
<dbReference type="InterPro" id="IPR018506">
    <property type="entry name" value="Cyt_B5_heme-BS"/>
</dbReference>
<protein>
    <recommendedName>
        <fullName evidence="16">L-lactate dehydrogenase (cytochrome)</fullName>
        <ecNumber evidence="15">1.1.2.3</ecNumber>
    </recommendedName>
</protein>
<dbReference type="GO" id="GO:0046872">
    <property type="term" value="F:metal ion binding"/>
    <property type="evidence" value="ECO:0007669"/>
    <property type="project" value="UniProtKB-KW"/>
</dbReference>
<accession>A0A4R8Q1S9</accession>
<evidence type="ECO:0000256" key="2">
    <source>
        <dbReference type="ARBA" id="ARBA00001970"/>
    </source>
</evidence>
<name>A0A4R8Q1S9_9PEZI</name>
<organism evidence="19 20">
    <name type="scientific">Colletotrichum spinosum</name>
    <dbReference type="NCBI Taxonomy" id="1347390"/>
    <lineage>
        <taxon>Eukaryota</taxon>
        <taxon>Fungi</taxon>
        <taxon>Dikarya</taxon>
        <taxon>Ascomycota</taxon>
        <taxon>Pezizomycotina</taxon>
        <taxon>Sordariomycetes</taxon>
        <taxon>Hypocreomycetidae</taxon>
        <taxon>Glomerellales</taxon>
        <taxon>Glomerellaceae</taxon>
        <taxon>Colletotrichum</taxon>
        <taxon>Colletotrichum orbiculare species complex</taxon>
    </lineage>
</organism>
<dbReference type="GO" id="GO:0004460">
    <property type="term" value="F:L-lactate dehydrogenase (cytochrome) activity"/>
    <property type="evidence" value="ECO:0007669"/>
    <property type="project" value="UniProtKB-EC"/>
</dbReference>
<reference evidence="19 20" key="1">
    <citation type="submission" date="2018-11" db="EMBL/GenBank/DDBJ databases">
        <title>Genome sequence and assembly of Colletotrichum spinosum.</title>
        <authorList>
            <person name="Gan P."/>
            <person name="Shirasu K."/>
        </authorList>
    </citation>
    <scope>NUCLEOTIDE SEQUENCE [LARGE SCALE GENOMIC DNA]</scope>
    <source>
        <strain evidence="19 20">CBS 515.97</strain>
    </source>
</reference>
<feature type="domain" description="Cytochrome b5 heme-binding" evidence="17">
    <location>
        <begin position="197"/>
        <end position="274"/>
    </location>
</feature>
<dbReference type="PANTHER" id="PTHR10578">
    <property type="entry name" value="S -2-HYDROXY-ACID OXIDASE-RELATED"/>
    <property type="match status" value="1"/>
</dbReference>
<evidence type="ECO:0000259" key="17">
    <source>
        <dbReference type="PROSITE" id="PS50255"/>
    </source>
</evidence>
<dbReference type="InterPro" id="IPR025255">
    <property type="entry name" value="DUF4202"/>
</dbReference>
<dbReference type="InterPro" id="IPR001199">
    <property type="entry name" value="Cyt_B5-like_heme/steroid-bd"/>
</dbReference>
<evidence type="ECO:0000256" key="7">
    <source>
        <dbReference type="ARBA" id="ARBA00022643"/>
    </source>
</evidence>
<evidence type="ECO:0000256" key="12">
    <source>
        <dbReference type="ARBA" id="ARBA00052399"/>
    </source>
</evidence>
<dbReference type="Proteomes" id="UP000295083">
    <property type="component" value="Unassembled WGS sequence"/>
</dbReference>
<evidence type="ECO:0000259" key="18">
    <source>
        <dbReference type="PROSITE" id="PS51349"/>
    </source>
</evidence>
<evidence type="ECO:0000256" key="14">
    <source>
        <dbReference type="ARBA" id="ARBA00061589"/>
    </source>
</evidence>
<dbReference type="CDD" id="cd02922">
    <property type="entry name" value="FCB2_FMN"/>
    <property type="match status" value="1"/>
</dbReference>
<dbReference type="EMBL" id="QAPG01000083">
    <property type="protein sequence ID" value="TDZ32231.1"/>
    <property type="molecule type" value="Genomic_DNA"/>
</dbReference>
<evidence type="ECO:0000256" key="8">
    <source>
        <dbReference type="ARBA" id="ARBA00022723"/>
    </source>
</evidence>
<sequence length="714" mass="77817">MAVGAVSDGATRLATGLPSAAFQKVEHSPCLMRTQHERRGIRQNLTHLPATSRWEIPRNTYPMTRPGYLTWRAKLKSQAAAQVAELLSSSPNIQPALPRDDVDRVAALIRKENLSKDEETQVLEDVACLVFLDDQFDDFESKEEIDEDKIIGILRKTWAKMGEKGREIALGMDHSERAKSLIAAWTSRDNPLAHAMPPTLTPEEVAAHNTLNDLWLVIDHTVYDFTDFVREHPGGIAVILRCAGKDATEIYSEVHGPNLVKSTIPASHCKGFVAPGAMADPARQQPLPRVRSFSVTEKTIKEEAALGAPPVPSKPTLSKPALDTLISAHDFEAAASTSFSPKAWAFVSSAATDLYTKQRNASAYSQIGLRPRVLVDVSSVDTATSMLGNRMRSPIFCPPTAMARLVHPEGEKELGRGCKAAGIPQCVSVSASFPLNEILSAHEAYSSPGQEETYKVPVFFQLYVDKNRANSERILRSAQAQGVKALFLTIDAPIPGKREADERVRSDESLGSPISGAKAVNDSKGGALGRIMGSYIDASVNWSDIAWLRRTVPGLPVILKGVQTWMDAERAVDAGVEAIVLSNHGGRSLDTSPATIMVLLELQKNCPHVFDKVEVYVDGGISRGTDIFKALCLGAKAVGVGRGLLYGLNYGAEGVARYIEILRDELETTMKMCGVTSLDQVHPGFLNTLGVDHLVPGREDNPNTPWRRDRRSRL</sequence>
<dbReference type="SMART" id="SM01117">
    <property type="entry name" value="Cyt-b5"/>
    <property type="match status" value="1"/>
</dbReference>
<evidence type="ECO:0000256" key="15">
    <source>
        <dbReference type="ARBA" id="ARBA00066458"/>
    </source>
</evidence>
<evidence type="ECO:0000256" key="6">
    <source>
        <dbReference type="ARBA" id="ARBA00022630"/>
    </source>
</evidence>
<dbReference type="EC" id="1.1.2.3" evidence="15"/>
<dbReference type="GO" id="GO:0020037">
    <property type="term" value="F:heme binding"/>
    <property type="evidence" value="ECO:0007669"/>
    <property type="project" value="InterPro"/>
</dbReference>
<keyword evidence="20" id="KW-1185">Reference proteome</keyword>
<evidence type="ECO:0000256" key="13">
    <source>
        <dbReference type="ARBA" id="ARBA00061137"/>
    </source>
</evidence>
<dbReference type="InterPro" id="IPR036400">
    <property type="entry name" value="Cyt_B5-like_heme/steroid_sf"/>
</dbReference>
<comment type="cofactor">
    <cofactor evidence="1">
        <name>FMN</name>
        <dbReference type="ChEBI" id="CHEBI:58210"/>
    </cofactor>
</comment>
<dbReference type="PANTHER" id="PTHR10578:SF104">
    <property type="entry name" value="CYTOCHROME B2, MITOCHONDRIAL-RELATED"/>
    <property type="match status" value="1"/>
</dbReference>
<evidence type="ECO:0000256" key="10">
    <source>
        <dbReference type="ARBA" id="ARBA00023004"/>
    </source>
</evidence>
<comment type="catalytic activity">
    <reaction evidence="12">
        <text>(S)-lactate + 2 Fe(III)-[cytochrome c] = 2 Fe(II)-[cytochrome c] + pyruvate + 2 H(+)</text>
        <dbReference type="Rhea" id="RHEA:19909"/>
        <dbReference type="Rhea" id="RHEA-COMP:10350"/>
        <dbReference type="Rhea" id="RHEA-COMP:14399"/>
        <dbReference type="ChEBI" id="CHEBI:15361"/>
        <dbReference type="ChEBI" id="CHEBI:15378"/>
        <dbReference type="ChEBI" id="CHEBI:16651"/>
        <dbReference type="ChEBI" id="CHEBI:29033"/>
        <dbReference type="ChEBI" id="CHEBI:29034"/>
        <dbReference type="EC" id="1.1.2.3"/>
    </reaction>
    <physiologicalReaction direction="left-to-right" evidence="12">
        <dbReference type="Rhea" id="RHEA:19910"/>
    </physiologicalReaction>
</comment>
<dbReference type="SUPFAM" id="SSF55856">
    <property type="entry name" value="Cytochrome b5-like heme/steroid binding domain"/>
    <property type="match status" value="1"/>
</dbReference>
<dbReference type="FunFam" id="3.20.20.70:FF:000062">
    <property type="entry name" value="Cytochrome b2, mitochondrial, putative"/>
    <property type="match status" value="1"/>
</dbReference>
<dbReference type="InterPro" id="IPR037458">
    <property type="entry name" value="L-MDH/L-LDH_FMN-bd"/>
</dbReference>
<keyword evidence="6" id="KW-0285">Flavoprotein</keyword>
<keyword evidence="10" id="KW-0408">Iron</keyword>
<evidence type="ECO:0000256" key="9">
    <source>
        <dbReference type="ARBA" id="ARBA00023002"/>
    </source>
</evidence>
<dbReference type="PROSITE" id="PS51349">
    <property type="entry name" value="FMN_HYDROXY_ACID_DH_2"/>
    <property type="match status" value="1"/>
</dbReference>
<comment type="similarity">
    <text evidence="13">In the C-terminal section; belongs to the FMN-dependent alpha-hydroxy acid dehydrogenase family.</text>
</comment>
<evidence type="ECO:0000313" key="19">
    <source>
        <dbReference type="EMBL" id="TDZ32231.1"/>
    </source>
</evidence>
<dbReference type="AlphaFoldDB" id="A0A4R8Q1S9"/>
<comment type="similarity">
    <text evidence="14">In the N-terminal section; belongs to the cytochrome b5 family.</text>
</comment>
<evidence type="ECO:0000256" key="1">
    <source>
        <dbReference type="ARBA" id="ARBA00001917"/>
    </source>
</evidence>
<feature type="domain" description="FMN hydroxy acid dehydrogenase" evidence="18">
    <location>
        <begin position="320"/>
        <end position="691"/>
    </location>
</feature>